<feature type="domain" description="Major facilitator superfamily (MFS) profile" evidence="8">
    <location>
        <begin position="42"/>
        <end position="477"/>
    </location>
</feature>
<evidence type="ECO:0000256" key="2">
    <source>
        <dbReference type="ARBA" id="ARBA00008335"/>
    </source>
</evidence>
<keyword evidence="3 7" id="KW-0812">Transmembrane</keyword>
<keyword evidence="5 7" id="KW-0472">Membrane</keyword>
<feature type="region of interest" description="Disordered" evidence="6">
    <location>
        <begin position="1"/>
        <end position="28"/>
    </location>
</feature>
<dbReference type="AlphaFoldDB" id="A0A9P4IQE2"/>
<comment type="subcellular location">
    <subcellularLocation>
        <location evidence="1">Membrane</location>
        <topology evidence="1">Multi-pass membrane protein</topology>
    </subcellularLocation>
</comment>
<dbReference type="InterPro" id="IPR020846">
    <property type="entry name" value="MFS_dom"/>
</dbReference>
<dbReference type="Proteomes" id="UP000799772">
    <property type="component" value="Unassembled WGS sequence"/>
</dbReference>
<comment type="similarity">
    <text evidence="2">Belongs to the major facilitator superfamily.</text>
</comment>
<feature type="transmembrane region" description="Helical" evidence="7">
    <location>
        <begin position="110"/>
        <end position="128"/>
    </location>
</feature>
<dbReference type="SUPFAM" id="SSF103473">
    <property type="entry name" value="MFS general substrate transporter"/>
    <property type="match status" value="1"/>
</dbReference>
<protein>
    <submittedName>
        <fullName evidence="9">MFS multidrug transporter</fullName>
    </submittedName>
</protein>
<feature type="transmembrane region" description="Helical" evidence="7">
    <location>
        <begin position="316"/>
        <end position="338"/>
    </location>
</feature>
<comment type="caution">
    <text evidence="9">The sequence shown here is derived from an EMBL/GenBank/DDBJ whole genome shotgun (WGS) entry which is preliminary data.</text>
</comment>
<organism evidence="9 10">
    <name type="scientific">Rhizodiscina lignyota</name>
    <dbReference type="NCBI Taxonomy" id="1504668"/>
    <lineage>
        <taxon>Eukaryota</taxon>
        <taxon>Fungi</taxon>
        <taxon>Dikarya</taxon>
        <taxon>Ascomycota</taxon>
        <taxon>Pezizomycotina</taxon>
        <taxon>Dothideomycetes</taxon>
        <taxon>Pleosporomycetidae</taxon>
        <taxon>Aulographales</taxon>
        <taxon>Rhizodiscinaceae</taxon>
        <taxon>Rhizodiscina</taxon>
    </lineage>
</organism>
<dbReference type="InterPro" id="IPR011701">
    <property type="entry name" value="MFS"/>
</dbReference>
<dbReference type="GO" id="GO:0022857">
    <property type="term" value="F:transmembrane transporter activity"/>
    <property type="evidence" value="ECO:0007669"/>
    <property type="project" value="InterPro"/>
</dbReference>
<evidence type="ECO:0000259" key="8">
    <source>
        <dbReference type="PROSITE" id="PS50850"/>
    </source>
</evidence>
<feature type="compositionally biased region" description="Polar residues" evidence="6">
    <location>
        <begin position="1"/>
        <end position="10"/>
    </location>
</feature>
<evidence type="ECO:0000313" key="9">
    <source>
        <dbReference type="EMBL" id="KAF2104182.1"/>
    </source>
</evidence>
<gene>
    <name evidence="9" type="ORF">NA57DRAFT_62852</name>
</gene>
<feature type="transmembrane region" description="Helical" evidence="7">
    <location>
        <begin position="385"/>
        <end position="412"/>
    </location>
</feature>
<evidence type="ECO:0000256" key="3">
    <source>
        <dbReference type="ARBA" id="ARBA00022692"/>
    </source>
</evidence>
<dbReference type="GO" id="GO:0005886">
    <property type="term" value="C:plasma membrane"/>
    <property type="evidence" value="ECO:0007669"/>
    <property type="project" value="TreeGrafter"/>
</dbReference>
<proteinExistence type="inferred from homology"/>
<dbReference type="OrthoDB" id="5403280at2759"/>
<dbReference type="PROSITE" id="PS50850">
    <property type="entry name" value="MFS"/>
    <property type="match status" value="1"/>
</dbReference>
<dbReference type="FunFam" id="1.20.1250.20:FF:000082">
    <property type="entry name" value="MFS multidrug transporter, putative"/>
    <property type="match status" value="1"/>
</dbReference>
<feature type="transmembrane region" description="Helical" evidence="7">
    <location>
        <begin position="419"/>
        <end position="441"/>
    </location>
</feature>
<feature type="transmembrane region" description="Helical" evidence="7">
    <location>
        <begin position="359"/>
        <end position="379"/>
    </location>
</feature>
<name>A0A9P4IQE2_9PEZI</name>
<feature type="transmembrane region" description="Helical" evidence="7">
    <location>
        <begin position="81"/>
        <end position="103"/>
    </location>
</feature>
<reference evidence="9" key="1">
    <citation type="journal article" date="2020" name="Stud. Mycol.">
        <title>101 Dothideomycetes genomes: a test case for predicting lifestyles and emergence of pathogens.</title>
        <authorList>
            <person name="Haridas S."/>
            <person name="Albert R."/>
            <person name="Binder M."/>
            <person name="Bloem J."/>
            <person name="Labutti K."/>
            <person name="Salamov A."/>
            <person name="Andreopoulos B."/>
            <person name="Baker S."/>
            <person name="Barry K."/>
            <person name="Bills G."/>
            <person name="Bluhm B."/>
            <person name="Cannon C."/>
            <person name="Castanera R."/>
            <person name="Culley D."/>
            <person name="Daum C."/>
            <person name="Ezra D."/>
            <person name="Gonzalez J."/>
            <person name="Henrissat B."/>
            <person name="Kuo A."/>
            <person name="Liang C."/>
            <person name="Lipzen A."/>
            <person name="Lutzoni F."/>
            <person name="Magnuson J."/>
            <person name="Mondo S."/>
            <person name="Nolan M."/>
            <person name="Ohm R."/>
            <person name="Pangilinan J."/>
            <person name="Park H.-J."/>
            <person name="Ramirez L."/>
            <person name="Alfaro M."/>
            <person name="Sun H."/>
            <person name="Tritt A."/>
            <person name="Yoshinaga Y."/>
            <person name="Zwiers L.-H."/>
            <person name="Turgeon B."/>
            <person name="Goodwin S."/>
            <person name="Spatafora J."/>
            <person name="Crous P."/>
            <person name="Grigoriev I."/>
        </authorList>
    </citation>
    <scope>NUCLEOTIDE SEQUENCE</scope>
    <source>
        <strain evidence="9">CBS 133067</strain>
    </source>
</reference>
<feature type="transmembrane region" description="Helical" evidence="7">
    <location>
        <begin position="277"/>
        <end position="296"/>
    </location>
</feature>
<accession>A0A9P4IQE2</accession>
<feature type="transmembrane region" description="Helical" evidence="7">
    <location>
        <begin position="173"/>
        <end position="194"/>
    </location>
</feature>
<evidence type="ECO:0000256" key="1">
    <source>
        <dbReference type="ARBA" id="ARBA00004141"/>
    </source>
</evidence>
<evidence type="ECO:0000256" key="4">
    <source>
        <dbReference type="ARBA" id="ARBA00022989"/>
    </source>
</evidence>
<evidence type="ECO:0000256" key="5">
    <source>
        <dbReference type="ARBA" id="ARBA00023136"/>
    </source>
</evidence>
<evidence type="ECO:0000256" key="7">
    <source>
        <dbReference type="SAM" id="Phobius"/>
    </source>
</evidence>
<dbReference type="EMBL" id="ML978121">
    <property type="protein sequence ID" value="KAF2104182.1"/>
    <property type="molecule type" value="Genomic_DNA"/>
</dbReference>
<sequence length="495" mass="54404">MEKSSNTTPNHDGAGENPNLDRNEENDPEDPFNWSLRVKWTVTLTTCFICFAVGINATGIASAPTPINERFGISDAHFPNSFWPVASWTVGAAIVPMVVLPLMEEYGVRLGYLLCYAVFFIFLIPQAVAKNFSTLIVCRFFTGSAAGVLQNGMDGIIADIWPGAARRSLPVTIYVTGLLSGVSLGPVFGGAIISKCYWRWIFYIQLIIYGAAFVPVLLFMRETRVSVIKAKHMKASANEGVLTTEPRVSPDTPSLSPGRFLYDTVVLPAYLLCTEPVVFFFTLLSALSYGIVFISTQSVTQVFMTNYGFLEYQTGLVQASVIIGELLGFVVCLFQNAWYAHATISRPDASEAELSEIRLYLSVPAGFIGLTGGLFWYGWTSYPFLPWILPAIGLALIGLGVTVVMQAIMMYVTDAYAKYAASASAAVCFGENMFAAFLPLAAQSMYTNLGFQWASSVLAFIALLLSFAPIVLIWRGRQIRERSPFMRKAMYLTTE</sequence>
<dbReference type="Gene3D" id="1.20.1250.20">
    <property type="entry name" value="MFS general substrate transporter like domains"/>
    <property type="match status" value="1"/>
</dbReference>
<evidence type="ECO:0000313" key="10">
    <source>
        <dbReference type="Proteomes" id="UP000799772"/>
    </source>
</evidence>
<keyword evidence="10" id="KW-1185">Reference proteome</keyword>
<feature type="transmembrane region" description="Helical" evidence="7">
    <location>
        <begin position="40"/>
        <end position="61"/>
    </location>
</feature>
<keyword evidence="4 7" id="KW-1133">Transmembrane helix</keyword>
<evidence type="ECO:0000256" key="6">
    <source>
        <dbReference type="SAM" id="MobiDB-lite"/>
    </source>
</evidence>
<dbReference type="InterPro" id="IPR036259">
    <property type="entry name" value="MFS_trans_sf"/>
</dbReference>
<dbReference type="PANTHER" id="PTHR23502">
    <property type="entry name" value="MAJOR FACILITATOR SUPERFAMILY"/>
    <property type="match status" value="1"/>
</dbReference>
<dbReference type="PANTHER" id="PTHR23502:SF52">
    <property type="entry name" value="MULTIDRUG TRANSPORTER, PUTATIVE (AFU_ORTHOLOGUE AFUA_2G17730)-RELATED"/>
    <property type="match status" value="1"/>
</dbReference>
<dbReference type="Pfam" id="PF07690">
    <property type="entry name" value="MFS_1"/>
    <property type="match status" value="1"/>
</dbReference>
<feature type="transmembrane region" description="Helical" evidence="7">
    <location>
        <begin position="453"/>
        <end position="474"/>
    </location>
</feature>
<feature type="transmembrane region" description="Helical" evidence="7">
    <location>
        <begin position="200"/>
        <end position="220"/>
    </location>
</feature>